<evidence type="ECO:0000259" key="5">
    <source>
        <dbReference type="PROSITE" id="PS51464"/>
    </source>
</evidence>
<gene>
    <name evidence="6" type="ORF">C7380_11321</name>
</gene>
<dbReference type="InterPro" id="IPR047640">
    <property type="entry name" value="RpiR-like"/>
</dbReference>
<dbReference type="Pfam" id="PF01418">
    <property type="entry name" value="HTH_6"/>
    <property type="match status" value="1"/>
</dbReference>
<organism evidence="6 7">
    <name type="scientific">Oceanotoga teriensis</name>
    <dbReference type="NCBI Taxonomy" id="515440"/>
    <lineage>
        <taxon>Bacteria</taxon>
        <taxon>Thermotogati</taxon>
        <taxon>Thermotogota</taxon>
        <taxon>Thermotogae</taxon>
        <taxon>Petrotogales</taxon>
        <taxon>Petrotogaceae</taxon>
        <taxon>Oceanotoga</taxon>
    </lineage>
</organism>
<feature type="domain" description="HTH rpiR-type" evidence="4">
    <location>
        <begin position="1"/>
        <end position="76"/>
    </location>
</feature>
<dbReference type="PROSITE" id="PS51071">
    <property type="entry name" value="HTH_RPIR"/>
    <property type="match status" value="1"/>
</dbReference>
<keyword evidence="7" id="KW-1185">Reference proteome</keyword>
<dbReference type="PANTHER" id="PTHR30514:SF1">
    <property type="entry name" value="HTH-TYPE TRANSCRIPTIONAL REGULATOR HEXR-RELATED"/>
    <property type="match status" value="1"/>
</dbReference>
<dbReference type="GO" id="GO:1901135">
    <property type="term" value="P:carbohydrate derivative metabolic process"/>
    <property type="evidence" value="ECO:0007669"/>
    <property type="project" value="InterPro"/>
</dbReference>
<dbReference type="GO" id="GO:0097367">
    <property type="term" value="F:carbohydrate derivative binding"/>
    <property type="evidence" value="ECO:0007669"/>
    <property type="project" value="InterPro"/>
</dbReference>
<dbReference type="InterPro" id="IPR036388">
    <property type="entry name" value="WH-like_DNA-bd_sf"/>
</dbReference>
<feature type="domain" description="SIS" evidence="5">
    <location>
        <begin position="115"/>
        <end position="255"/>
    </location>
</feature>
<dbReference type="RefSeq" id="WP_109605235.1">
    <property type="nucleotide sequence ID" value="NZ_QGGI01000013.1"/>
</dbReference>
<dbReference type="GO" id="GO:0003700">
    <property type="term" value="F:DNA-binding transcription factor activity"/>
    <property type="evidence" value="ECO:0007669"/>
    <property type="project" value="InterPro"/>
</dbReference>
<keyword evidence="3" id="KW-0804">Transcription</keyword>
<dbReference type="PANTHER" id="PTHR30514">
    <property type="entry name" value="GLUCOKINASE"/>
    <property type="match status" value="1"/>
</dbReference>
<evidence type="ECO:0000259" key="4">
    <source>
        <dbReference type="PROSITE" id="PS51071"/>
    </source>
</evidence>
<dbReference type="PROSITE" id="PS51464">
    <property type="entry name" value="SIS"/>
    <property type="match status" value="1"/>
</dbReference>
<sequence>MIKTYIKGIFNTLSEKEKEIANFILNNSEEILNCTISEFAKKAKTSDSTVYRFIRKIGFLGYHDFKLSLVKELSSEVPDSVSNDLPEELVSVINKNIHLIDETLSIIDYKKLMETVDKISIADRLFFVGVGSSAFICDYASKKFNVLGKTAIYYSDLHTFNSLIPIINEDDLVIFISHTGVTKDVVSLAKAVHDYNVTTISISSGIESDLAKNTDILLSTSFAKDDSKIEFLSSRISEFMVIEILINSYYNKIERNSPKELEKILSKINAKRFL</sequence>
<proteinExistence type="predicted"/>
<dbReference type="InterPro" id="IPR009057">
    <property type="entry name" value="Homeodomain-like_sf"/>
</dbReference>
<evidence type="ECO:0000256" key="3">
    <source>
        <dbReference type="ARBA" id="ARBA00023163"/>
    </source>
</evidence>
<protein>
    <submittedName>
        <fullName evidence="6">RpiR family transcriptional regulator</fullName>
    </submittedName>
</protein>
<reference evidence="6 7" key="1">
    <citation type="submission" date="2018-05" db="EMBL/GenBank/DDBJ databases">
        <title>Genomic Encyclopedia of Type Strains, Phase IV (KMG-IV): sequencing the most valuable type-strain genomes for metagenomic binning, comparative biology and taxonomic classification.</title>
        <authorList>
            <person name="Goeker M."/>
        </authorList>
    </citation>
    <scope>NUCLEOTIDE SEQUENCE [LARGE SCALE GENOMIC DNA]</scope>
    <source>
        <strain evidence="6 7">DSM 24906</strain>
    </source>
</reference>
<dbReference type="InterPro" id="IPR035472">
    <property type="entry name" value="RpiR-like_SIS"/>
</dbReference>
<name>A0AA45C5U6_9BACT</name>
<dbReference type="SUPFAM" id="SSF46689">
    <property type="entry name" value="Homeodomain-like"/>
    <property type="match status" value="1"/>
</dbReference>
<dbReference type="SUPFAM" id="SSF53697">
    <property type="entry name" value="SIS domain"/>
    <property type="match status" value="1"/>
</dbReference>
<dbReference type="Gene3D" id="1.10.10.10">
    <property type="entry name" value="Winged helix-like DNA-binding domain superfamily/Winged helix DNA-binding domain"/>
    <property type="match status" value="1"/>
</dbReference>
<comment type="caution">
    <text evidence="6">The sequence shown here is derived from an EMBL/GenBank/DDBJ whole genome shotgun (WGS) entry which is preliminary data.</text>
</comment>
<evidence type="ECO:0000256" key="2">
    <source>
        <dbReference type="ARBA" id="ARBA00023125"/>
    </source>
</evidence>
<dbReference type="InterPro" id="IPR000281">
    <property type="entry name" value="HTH_RpiR"/>
</dbReference>
<keyword evidence="2" id="KW-0238">DNA-binding</keyword>
<dbReference type="CDD" id="cd05013">
    <property type="entry name" value="SIS_RpiR"/>
    <property type="match status" value="1"/>
</dbReference>
<dbReference type="Gene3D" id="3.40.50.10490">
    <property type="entry name" value="Glucose-6-phosphate isomerase like protein, domain 1"/>
    <property type="match status" value="1"/>
</dbReference>
<dbReference type="AlphaFoldDB" id="A0AA45C5U6"/>
<evidence type="ECO:0000256" key="1">
    <source>
        <dbReference type="ARBA" id="ARBA00023015"/>
    </source>
</evidence>
<keyword evidence="1" id="KW-0805">Transcription regulation</keyword>
<dbReference type="InterPro" id="IPR046348">
    <property type="entry name" value="SIS_dom_sf"/>
</dbReference>
<dbReference type="GO" id="GO:0003677">
    <property type="term" value="F:DNA binding"/>
    <property type="evidence" value="ECO:0007669"/>
    <property type="project" value="UniProtKB-KW"/>
</dbReference>
<evidence type="ECO:0000313" key="6">
    <source>
        <dbReference type="EMBL" id="PWJ90033.1"/>
    </source>
</evidence>
<dbReference type="Pfam" id="PF01380">
    <property type="entry name" value="SIS"/>
    <property type="match status" value="1"/>
</dbReference>
<evidence type="ECO:0000313" key="7">
    <source>
        <dbReference type="Proteomes" id="UP000245921"/>
    </source>
</evidence>
<dbReference type="Proteomes" id="UP000245921">
    <property type="component" value="Unassembled WGS sequence"/>
</dbReference>
<dbReference type="InterPro" id="IPR001347">
    <property type="entry name" value="SIS_dom"/>
</dbReference>
<accession>A0AA45C5U6</accession>
<dbReference type="EMBL" id="QGGI01000013">
    <property type="protein sequence ID" value="PWJ90033.1"/>
    <property type="molecule type" value="Genomic_DNA"/>
</dbReference>